<evidence type="ECO:0000313" key="1">
    <source>
        <dbReference type="EMBL" id="NJB64310.1"/>
    </source>
</evidence>
<dbReference type="EMBL" id="JAATIZ010000001">
    <property type="protein sequence ID" value="NJB64310.1"/>
    <property type="molecule type" value="Genomic_DNA"/>
</dbReference>
<evidence type="ECO:0000313" key="2">
    <source>
        <dbReference type="Proteomes" id="UP000783934"/>
    </source>
</evidence>
<sequence length="375" mass="41933">MYIPLIQAAQNDVKALLNLEDSIKEKVIPLMDICGKADTHISNFCSKWPENHSFFIDCSPVGIALSKAPNQQQEKHLITDLNLDDPSNSFIARQNFYQGLKAIHNSIIPAVSWEGVNATRRDVSRFAIDLLADFNEIAVRVCLWNEKSNHLANLDYTKAILDAVDDQARVWLLIDQGPLDHPNDLTTSAKINDYLDVINSTGLKGWAVISTSFPDKRPSSGSQQTAISIDFGAQSLLTTPNTTSIRAYGDYASSTLGSATAFVMGMHIIPFASYLKDFEWWLAREGSNMEYDKYIDLAKDLVALQQFQGPHFCWANEQYDRISKISDPAKKGYGHNGTWNGYRANQHITEIIRCIAFYGFPAPLSSPQDEDCDDI</sequence>
<proteinExistence type="predicted"/>
<gene>
    <name evidence="1" type="ORF">GGR41_000531</name>
</gene>
<keyword evidence="2" id="KW-1185">Reference proteome</keyword>
<name>A0ABX0WNI2_9BURK</name>
<organism evidence="1 2">
    <name type="scientific">Paenalcaligenes hominis</name>
    <dbReference type="NCBI Taxonomy" id="643674"/>
    <lineage>
        <taxon>Bacteria</taxon>
        <taxon>Pseudomonadati</taxon>
        <taxon>Pseudomonadota</taxon>
        <taxon>Betaproteobacteria</taxon>
        <taxon>Burkholderiales</taxon>
        <taxon>Alcaligenaceae</taxon>
        <taxon>Paenalcaligenes</taxon>
    </lineage>
</organism>
<dbReference type="Pfam" id="PF14350">
    <property type="entry name" value="Beta_protein"/>
    <property type="match status" value="1"/>
</dbReference>
<reference evidence="1 2" key="1">
    <citation type="submission" date="2020-03" db="EMBL/GenBank/DDBJ databases">
        <title>Genomic Encyclopedia of Type Strains, Phase IV (KMG-IV): sequencing the most valuable type-strain genomes for metagenomic binning, comparative biology and taxonomic classification.</title>
        <authorList>
            <person name="Goeker M."/>
        </authorList>
    </citation>
    <scope>NUCLEOTIDE SEQUENCE [LARGE SCALE GENOMIC DNA]</scope>
    <source>
        <strain evidence="1 2">DSM 26613</strain>
    </source>
</reference>
<accession>A0ABX0WNI2</accession>
<protein>
    <recommendedName>
        <fullName evidence="3">Peptidase S8/S53 domain-containing protein</fullName>
    </recommendedName>
</protein>
<comment type="caution">
    <text evidence="1">The sequence shown here is derived from an EMBL/GenBank/DDBJ whole genome shotgun (WGS) entry which is preliminary data.</text>
</comment>
<dbReference type="Proteomes" id="UP000783934">
    <property type="component" value="Unassembled WGS sequence"/>
</dbReference>
<dbReference type="RefSeq" id="WP_167660514.1">
    <property type="nucleotide sequence ID" value="NZ_BMCQ01000004.1"/>
</dbReference>
<dbReference type="InterPro" id="IPR025683">
    <property type="entry name" value="Protein_beta"/>
</dbReference>
<evidence type="ECO:0008006" key="3">
    <source>
        <dbReference type="Google" id="ProtNLM"/>
    </source>
</evidence>